<gene>
    <name evidence="2" type="ORF">CTEN0397_LOCUS11334</name>
</gene>
<name>A0A7S1D744_CYCTE</name>
<accession>A0A7S1D744</accession>
<reference evidence="2" key="1">
    <citation type="submission" date="2021-01" db="EMBL/GenBank/DDBJ databases">
        <authorList>
            <person name="Corre E."/>
            <person name="Pelletier E."/>
            <person name="Niang G."/>
            <person name="Scheremetjew M."/>
            <person name="Finn R."/>
            <person name="Kale V."/>
            <person name="Holt S."/>
            <person name="Cochrane G."/>
            <person name="Meng A."/>
            <person name="Brown T."/>
            <person name="Cohen L."/>
        </authorList>
    </citation>
    <scope>NUCLEOTIDE SEQUENCE</scope>
    <source>
        <strain evidence="2">ECT3854</strain>
    </source>
</reference>
<feature type="compositionally biased region" description="Acidic residues" evidence="1">
    <location>
        <begin position="16"/>
        <end position="25"/>
    </location>
</feature>
<dbReference type="EMBL" id="HBFW01017679">
    <property type="protein sequence ID" value="CAD8940268.1"/>
    <property type="molecule type" value="Transcribed_RNA"/>
</dbReference>
<feature type="region of interest" description="Disordered" evidence="1">
    <location>
        <begin position="1"/>
        <end position="85"/>
    </location>
</feature>
<proteinExistence type="predicted"/>
<protein>
    <submittedName>
        <fullName evidence="2">Uncharacterized protein</fullName>
    </submittedName>
</protein>
<organism evidence="2">
    <name type="scientific">Cyclophora tenuis</name>
    <name type="common">Marine diatom</name>
    <dbReference type="NCBI Taxonomy" id="216820"/>
    <lineage>
        <taxon>Eukaryota</taxon>
        <taxon>Sar</taxon>
        <taxon>Stramenopiles</taxon>
        <taxon>Ochrophyta</taxon>
        <taxon>Bacillariophyta</taxon>
        <taxon>Fragilariophyceae</taxon>
        <taxon>Fragilariophycidae</taxon>
        <taxon>Cyclophorales</taxon>
        <taxon>Cyclophoraceae</taxon>
        <taxon>Cyclophora</taxon>
    </lineage>
</organism>
<dbReference type="AlphaFoldDB" id="A0A7S1D744"/>
<evidence type="ECO:0000256" key="1">
    <source>
        <dbReference type="SAM" id="MobiDB-lite"/>
    </source>
</evidence>
<feature type="compositionally biased region" description="Basic and acidic residues" evidence="1">
    <location>
        <begin position="41"/>
        <end position="51"/>
    </location>
</feature>
<sequence>MSRKESLTLEEIILTNDDDDDDDDNEEKKVENKSYTYGMKPEQHKKEKVGNDGDEEEQEQQQNDQKQETKNKGDKNDVEGDSSFKALSDRLASSFSHMLWNSKRNEMVTI</sequence>
<feature type="compositionally biased region" description="Basic and acidic residues" evidence="1">
    <location>
        <begin position="65"/>
        <end position="78"/>
    </location>
</feature>
<evidence type="ECO:0000313" key="2">
    <source>
        <dbReference type="EMBL" id="CAD8940268.1"/>
    </source>
</evidence>